<evidence type="ECO:0000256" key="7">
    <source>
        <dbReference type="ARBA" id="ARBA00023242"/>
    </source>
</evidence>
<feature type="compositionally biased region" description="Polar residues" evidence="9">
    <location>
        <begin position="846"/>
        <end position="858"/>
    </location>
</feature>
<feature type="region of interest" description="Disordered" evidence="9">
    <location>
        <begin position="185"/>
        <end position="207"/>
    </location>
</feature>
<dbReference type="InterPro" id="IPR004035">
    <property type="entry name" value="Endouclease-III_FeS-bd_BS"/>
</dbReference>
<dbReference type="PROSITE" id="PS50048">
    <property type="entry name" value="ZN2_CY6_FUNGAL_2"/>
    <property type="match status" value="1"/>
</dbReference>
<dbReference type="InterPro" id="IPR036864">
    <property type="entry name" value="Zn2-C6_fun-type_DNA-bd_sf"/>
</dbReference>
<keyword evidence="3" id="KW-0479">Metal-binding</keyword>
<keyword evidence="6" id="KW-0804">Transcription</keyword>
<keyword evidence="7" id="KW-0539">Nucleus</keyword>
<dbReference type="Gene3D" id="4.10.240.10">
    <property type="entry name" value="Zn(2)-C6 fungal-type DNA-binding domain"/>
    <property type="match status" value="1"/>
</dbReference>
<dbReference type="GO" id="GO:0006351">
    <property type="term" value="P:DNA-templated transcription"/>
    <property type="evidence" value="ECO:0007669"/>
    <property type="project" value="InterPro"/>
</dbReference>
<evidence type="ECO:0000256" key="5">
    <source>
        <dbReference type="ARBA" id="ARBA00023015"/>
    </source>
</evidence>
<dbReference type="OrthoDB" id="5600212at2759"/>
<dbReference type="CDD" id="cd12148">
    <property type="entry name" value="fungal_TF_MHR"/>
    <property type="match status" value="1"/>
</dbReference>
<evidence type="ECO:0000256" key="4">
    <source>
        <dbReference type="ARBA" id="ARBA00022801"/>
    </source>
</evidence>
<sequence>MGDASALPKGQPLPQLVRASTSTAFKLPKDSSAKRHIACSFCRKRKLKCDGQRPLCSSCVKFKQCDCHYELKVKKSGPKKGYVKQLEERLSMIEGMLSRTGNTSTTEDLVSKLVRDTDSCSDSSNGNEQDGENESQTGNTQSTYSQVPLKGLSTSYRSADSISQHASSANSSASLYDDITQSSGTTLSNSTAQTSSSDNVSATSSSSNDTFSELIELNIEEAMPQQDLIDILIDHYFSAVYRLQPFIHRNTFLSEMAQSFKLRPPVYLQYSILAISALSHDKYHEFADVFYRRAKKYLEKVEMYGSGECIVELRYVQACILLFEYEKRSAALSRAWISSSKASRAAILLNLHIIDSKDMDHLYSHLQYYRKEEMRRTFWAAFAGDRFMSIGNSWPMVFPEVGIDTNLPGSLISFEQNVFEKGCVFSLALKDQNYLFSHKFSSYSFCLLTTVIFGKIQQLAHKKCTKEEYKMDGSWWKSFLEIDSSLSSVILALPKLSQMSEHSPEYKSFVEVHIASQAAVVYLYQWSLSKMKQLEIINEKLLFEFHSRCLLGSNEILRLIREQNSNVDFLNSPCSNFSLYIAATAFISTLKTIPFHREIRLQLDFVITLMKVMSEKIPLANGTYSKIVVQLAELKEVIENFSQNDIKIFDIECTGEKFPDDFPLTSLIAKFYQNIPQNVFSCHSNSKNGFPKYENKLRPTESEDLKKPTESDKSSPLMFSSDTLTNFVKPMGTLRRGNLSETQHISDQSPLNDPSVPQISTTTQPNLTIPSFSSPATDNNDCVSLDKKEIRLPQQLFDDTTTTNHSGSSMALPACSISSREDISSSNTNSMFDNLNINTDMNFPNTNMQHNNNTLHAGSNSNHPQPIPPQPIHNQNESVNLSSGTDSNNINYFNMGQMSEIFTGSIDPGINQSLENTLDSNFMPQMYGSDLDPLLQNLTPRAFPPNATEWNWNSEMTLNRLMTDIMSEDFSITPL</sequence>
<dbReference type="GO" id="GO:0008270">
    <property type="term" value="F:zinc ion binding"/>
    <property type="evidence" value="ECO:0007669"/>
    <property type="project" value="InterPro"/>
</dbReference>
<keyword evidence="4" id="KW-0378">Hydrolase</keyword>
<keyword evidence="12" id="KW-1185">Reference proteome</keyword>
<dbReference type="InterPro" id="IPR007219">
    <property type="entry name" value="XnlR_reg_dom"/>
</dbReference>
<keyword evidence="5" id="KW-0805">Transcription regulation</keyword>
<dbReference type="SUPFAM" id="SSF57701">
    <property type="entry name" value="Zn2/Cys6 DNA-binding domain"/>
    <property type="match status" value="1"/>
</dbReference>
<feature type="domain" description="Zn(2)-C6 fungal-type" evidence="10">
    <location>
        <begin position="38"/>
        <end position="69"/>
    </location>
</feature>
<reference evidence="11 12" key="1">
    <citation type="journal article" date="2016" name="Proc. Natl. Acad. Sci. U.S.A.">
        <title>Comparative genomics of biotechnologically important yeasts.</title>
        <authorList>
            <person name="Riley R."/>
            <person name="Haridas S."/>
            <person name="Wolfe K.H."/>
            <person name="Lopes M.R."/>
            <person name="Hittinger C.T."/>
            <person name="Goeker M."/>
            <person name="Salamov A.A."/>
            <person name="Wisecaver J.H."/>
            <person name="Long T.M."/>
            <person name="Calvey C.H."/>
            <person name="Aerts A.L."/>
            <person name="Barry K.W."/>
            <person name="Choi C."/>
            <person name="Clum A."/>
            <person name="Coughlan A.Y."/>
            <person name="Deshpande S."/>
            <person name="Douglass A.P."/>
            <person name="Hanson S.J."/>
            <person name="Klenk H.-P."/>
            <person name="LaButti K.M."/>
            <person name="Lapidus A."/>
            <person name="Lindquist E.A."/>
            <person name="Lipzen A.M."/>
            <person name="Meier-Kolthoff J.P."/>
            <person name="Ohm R.A."/>
            <person name="Otillar R.P."/>
            <person name="Pangilinan J.L."/>
            <person name="Peng Y."/>
            <person name="Rokas A."/>
            <person name="Rosa C.A."/>
            <person name="Scheuner C."/>
            <person name="Sibirny A.A."/>
            <person name="Slot J.C."/>
            <person name="Stielow J.B."/>
            <person name="Sun H."/>
            <person name="Kurtzman C.P."/>
            <person name="Blackwell M."/>
            <person name="Grigoriev I.V."/>
            <person name="Jeffries T.W."/>
        </authorList>
    </citation>
    <scope>NUCLEOTIDE SEQUENCE [LARGE SCALE GENOMIC DNA]</scope>
    <source>
        <strain evidence="11 12">DSM 6958</strain>
    </source>
</reference>
<dbReference type="PROSITE" id="PS00764">
    <property type="entry name" value="ENDONUCLEASE_III_1"/>
    <property type="match status" value="1"/>
</dbReference>
<dbReference type="PANTHER" id="PTHR47338:SF10">
    <property type="entry name" value="TRANSCRIPTION FACTOR DOMAIN-CONTAINING PROTEIN-RELATED"/>
    <property type="match status" value="1"/>
</dbReference>
<feature type="compositionally biased region" description="Polar residues" evidence="9">
    <location>
        <begin position="120"/>
        <end position="145"/>
    </location>
</feature>
<comment type="similarity">
    <text evidence="2">Belongs to the Nth/MutY family.</text>
</comment>
<dbReference type="GO" id="GO:0000981">
    <property type="term" value="F:DNA-binding transcription factor activity, RNA polymerase II-specific"/>
    <property type="evidence" value="ECO:0007669"/>
    <property type="project" value="InterPro"/>
</dbReference>
<feature type="region of interest" description="Disordered" evidence="9">
    <location>
        <begin position="116"/>
        <end position="145"/>
    </location>
</feature>
<evidence type="ECO:0000313" key="11">
    <source>
        <dbReference type="EMBL" id="ODQ67557.1"/>
    </source>
</evidence>
<feature type="region of interest" description="Disordered" evidence="9">
    <location>
        <begin position="691"/>
        <end position="720"/>
    </location>
</feature>
<dbReference type="SMART" id="SM00906">
    <property type="entry name" value="Fungal_trans"/>
    <property type="match status" value="1"/>
</dbReference>
<organism evidence="11 12">
    <name type="scientific">Nadsonia fulvescens var. elongata DSM 6958</name>
    <dbReference type="NCBI Taxonomy" id="857566"/>
    <lineage>
        <taxon>Eukaryota</taxon>
        <taxon>Fungi</taxon>
        <taxon>Dikarya</taxon>
        <taxon>Ascomycota</taxon>
        <taxon>Saccharomycotina</taxon>
        <taxon>Dipodascomycetes</taxon>
        <taxon>Dipodascales</taxon>
        <taxon>Dipodascales incertae sedis</taxon>
        <taxon>Nadsonia</taxon>
    </lineage>
</organism>
<dbReference type="Pfam" id="PF00172">
    <property type="entry name" value="Zn_clus"/>
    <property type="match status" value="1"/>
</dbReference>
<name>A0A1E3PRU8_9ASCO</name>
<dbReference type="GO" id="GO:0005634">
    <property type="term" value="C:nucleus"/>
    <property type="evidence" value="ECO:0007669"/>
    <property type="project" value="UniProtKB-SubCell"/>
</dbReference>
<dbReference type="STRING" id="857566.A0A1E3PRU8"/>
<evidence type="ECO:0000259" key="10">
    <source>
        <dbReference type="PROSITE" id="PS50048"/>
    </source>
</evidence>
<dbReference type="InterPro" id="IPR050815">
    <property type="entry name" value="TF_fung"/>
</dbReference>
<evidence type="ECO:0000313" key="12">
    <source>
        <dbReference type="Proteomes" id="UP000095009"/>
    </source>
</evidence>
<dbReference type="PROSITE" id="PS00463">
    <property type="entry name" value="ZN2_CY6_FUNGAL_1"/>
    <property type="match status" value="1"/>
</dbReference>
<evidence type="ECO:0000256" key="3">
    <source>
        <dbReference type="ARBA" id="ARBA00022723"/>
    </source>
</evidence>
<evidence type="ECO:0000256" key="6">
    <source>
        <dbReference type="ARBA" id="ARBA00023163"/>
    </source>
</evidence>
<proteinExistence type="inferred from homology"/>
<dbReference type="SMART" id="SM00066">
    <property type="entry name" value="GAL4"/>
    <property type="match status" value="1"/>
</dbReference>
<feature type="region of interest" description="Disordered" evidence="9">
    <location>
        <begin position="846"/>
        <end position="885"/>
    </location>
</feature>
<dbReference type="GO" id="GO:0003677">
    <property type="term" value="F:DNA binding"/>
    <property type="evidence" value="ECO:0007669"/>
    <property type="project" value="InterPro"/>
</dbReference>
<gene>
    <name evidence="11" type="ORF">NADFUDRAFT_40708</name>
</gene>
<dbReference type="AlphaFoldDB" id="A0A1E3PRU8"/>
<dbReference type="CDD" id="cd00067">
    <property type="entry name" value="GAL4"/>
    <property type="match status" value="1"/>
</dbReference>
<feature type="compositionally biased region" description="Low complexity" evidence="9">
    <location>
        <begin position="194"/>
        <end position="207"/>
    </location>
</feature>
<evidence type="ECO:0000256" key="1">
    <source>
        <dbReference type="ARBA" id="ARBA00004123"/>
    </source>
</evidence>
<evidence type="ECO:0000256" key="9">
    <source>
        <dbReference type="SAM" id="MobiDB-lite"/>
    </source>
</evidence>
<protein>
    <recommendedName>
        <fullName evidence="10">Zn(2)-C6 fungal-type domain-containing protein</fullName>
    </recommendedName>
</protein>
<comment type="subcellular location">
    <subcellularLocation>
        <location evidence="1">Nucleus</location>
    </subcellularLocation>
</comment>
<feature type="compositionally biased region" description="Basic and acidic residues" evidence="9">
    <location>
        <begin position="693"/>
        <end position="713"/>
    </location>
</feature>
<keyword evidence="8" id="KW-0326">Glycosidase</keyword>
<dbReference type="Pfam" id="PF04082">
    <property type="entry name" value="Fungal_trans"/>
    <property type="match status" value="1"/>
</dbReference>
<dbReference type="InterPro" id="IPR001138">
    <property type="entry name" value="Zn2Cys6_DnaBD"/>
</dbReference>
<evidence type="ECO:0000256" key="8">
    <source>
        <dbReference type="ARBA" id="ARBA00023295"/>
    </source>
</evidence>
<dbReference type="PANTHER" id="PTHR47338">
    <property type="entry name" value="ZN(II)2CYS6 TRANSCRIPTION FACTOR (EUROFUNG)-RELATED"/>
    <property type="match status" value="1"/>
</dbReference>
<dbReference type="Proteomes" id="UP000095009">
    <property type="component" value="Unassembled WGS sequence"/>
</dbReference>
<dbReference type="GO" id="GO:0016798">
    <property type="term" value="F:hydrolase activity, acting on glycosyl bonds"/>
    <property type="evidence" value="ECO:0007669"/>
    <property type="project" value="UniProtKB-KW"/>
</dbReference>
<accession>A0A1E3PRU8</accession>
<dbReference type="EMBL" id="KV454407">
    <property type="protein sequence ID" value="ODQ67557.1"/>
    <property type="molecule type" value="Genomic_DNA"/>
</dbReference>
<evidence type="ECO:0000256" key="2">
    <source>
        <dbReference type="ARBA" id="ARBA00008343"/>
    </source>
</evidence>